<dbReference type="OrthoDB" id="3251355at2"/>
<gene>
    <name evidence="9" type="ORF">SAMN04489750_2115</name>
</gene>
<dbReference type="EMBL" id="UESZ01000001">
    <property type="protein sequence ID" value="SSA34787.1"/>
    <property type="molecule type" value="Genomic_DNA"/>
</dbReference>
<dbReference type="GO" id="GO:0020037">
    <property type="term" value="F:heme binding"/>
    <property type="evidence" value="ECO:0007669"/>
    <property type="project" value="InterPro"/>
</dbReference>
<evidence type="ECO:0000313" key="10">
    <source>
        <dbReference type="Proteomes" id="UP000250028"/>
    </source>
</evidence>
<evidence type="ECO:0000259" key="7">
    <source>
        <dbReference type="Pfam" id="PF04261"/>
    </source>
</evidence>
<comment type="cofactor">
    <cofactor evidence="1">
        <name>heme b</name>
        <dbReference type="ChEBI" id="CHEBI:60344"/>
    </cofactor>
</comment>
<dbReference type="GO" id="GO:0046872">
    <property type="term" value="F:metal ion binding"/>
    <property type="evidence" value="ECO:0007669"/>
    <property type="project" value="UniProtKB-KW"/>
</dbReference>
<keyword evidence="10" id="KW-1185">Reference proteome</keyword>
<keyword evidence="5" id="KW-0408">Iron</keyword>
<dbReference type="PANTHER" id="PTHR30521">
    <property type="entry name" value="DEFERROCHELATASE/PEROXIDASE"/>
    <property type="match status" value="1"/>
</dbReference>
<dbReference type="InterPro" id="IPR006314">
    <property type="entry name" value="Dyp_peroxidase"/>
</dbReference>
<feature type="domain" description="Dyp-type peroxidase N-terminal" evidence="7">
    <location>
        <begin position="4"/>
        <end position="132"/>
    </location>
</feature>
<evidence type="ECO:0000256" key="2">
    <source>
        <dbReference type="ARBA" id="ARBA00022559"/>
    </source>
</evidence>
<dbReference type="Pfam" id="PF20628">
    <property type="entry name" value="Dyp_perox_C"/>
    <property type="match status" value="1"/>
</dbReference>
<evidence type="ECO:0000256" key="6">
    <source>
        <dbReference type="ARBA" id="ARBA00025737"/>
    </source>
</evidence>
<dbReference type="PROSITE" id="PS51404">
    <property type="entry name" value="DYP_PEROXIDASE"/>
    <property type="match status" value="1"/>
</dbReference>
<comment type="similarity">
    <text evidence="6">Belongs to the DyP-type peroxidase family.</text>
</comment>
<dbReference type="AlphaFoldDB" id="A0A2Y8ZY22"/>
<dbReference type="SUPFAM" id="SSF54909">
    <property type="entry name" value="Dimeric alpha+beta barrel"/>
    <property type="match status" value="1"/>
</dbReference>
<dbReference type="PANTHER" id="PTHR30521:SF0">
    <property type="entry name" value="DYP-TYPE PEROXIDASE FAMILY PROTEIN"/>
    <property type="match status" value="1"/>
</dbReference>
<evidence type="ECO:0000259" key="8">
    <source>
        <dbReference type="Pfam" id="PF20628"/>
    </source>
</evidence>
<evidence type="ECO:0000256" key="1">
    <source>
        <dbReference type="ARBA" id="ARBA00001970"/>
    </source>
</evidence>
<accession>A0A2Y8ZY22</accession>
<dbReference type="Pfam" id="PF04261">
    <property type="entry name" value="Dyp_perox_N"/>
    <property type="match status" value="1"/>
</dbReference>
<dbReference type="InterPro" id="IPR011008">
    <property type="entry name" value="Dimeric_a/b-barrel"/>
</dbReference>
<evidence type="ECO:0000256" key="4">
    <source>
        <dbReference type="ARBA" id="ARBA00023002"/>
    </source>
</evidence>
<protein>
    <submittedName>
        <fullName evidence="9">Putative iron-dependent peroxidase</fullName>
    </submittedName>
</protein>
<proteinExistence type="inferred from homology"/>
<evidence type="ECO:0000313" key="9">
    <source>
        <dbReference type="EMBL" id="SSA34787.1"/>
    </source>
</evidence>
<dbReference type="GO" id="GO:0005829">
    <property type="term" value="C:cytosol"/>
    <property type="evidence" value="ECO:0007669"/>
    <property type="project" value="TreeGrafter"/>
</dbReference>
<sequence length="321" mass="34793">MASQHVLAEPATAAIFLVATVDDGGIDGIRDLLADLAGLTRSVAFRSPEDKLTCVAGVGSRVWDGLYGEPRPAGLHPFQEVAGSKHTAIATPGDLLFHLRARRMDLCFELARQISLRLAGLATVVDEVHGFKYFDQRDVLGFVDGTENPDDQDAVDAVTVGDEDPAFAGSSYVIVQKYVHDMAAWQAISVEEQERVIGRSKVDDIEMSDAVKPKNSHIALNVIEDEDGNELDIVRDNMVFGNIADGSFGTYFIGYAKDPEVIERMLQNMFIGDPPGNYDRILDFSTVLTGNLYFVPTANFLEDQPSAPPAADSSLGIGSLK</sequence>
<keyword evidence="2 9" id="KW-0575">Peroxidase</keyword>
<dbReference type="GO" id="GO:0004601">
    <property type="term" value="F:peroxidase activity"/>
    <property type="evidence" value="ECO:0007669"/>
    <property type="project" value="UniProtKB-KW"/>
</dbReference>
<dbReference type="InterPro" id="IPR048327">
    <property type="entry name" value="Dyp_perox_N"/>
</dbReference>
<dbReference type="Proteomes" id="UP000250028">
    <property type="component" value="Unassembled WGS sequence"/>
</dbReference>
<feature type="domain" description="Dyp-type peroxidase C-terminal" evidence="8">
    <location>
        <begin position="135"/>
        <end position="298"/>
    </location>
</feature>
<dbReference type="NCBIfam" id="TIGR01413">
    <property type="entry name" value="Dyp_perox_fam"/>
    <property type="match status" value="1"/>
</dbReference>
<keyword evidence="3" id="KW-0479">Metal-binding</keyword>
<keyword evidence="4" id="KW-0560">Oxidoreductase</keyword>
<evidence type="ECO:0000256" key="3">
    <source>
        <dbReference type="ARBA" id="ARBA00022723"/>
    </source>
</evidence>
<evidence type="ECO:0000256" key="5">
    <source>
        <dbReference type="ARBA" id="ARBA00023004"/>
    </source>
</evidence>
<reference evidence="10" key="1">
    <citation type="submission" date="2016-10" db="EMBL/GenBank/DDBJ databases">
        <authorList>
            <person name="Varghese N."/>
            <person name="Submissions S."/>
        </authorList>
    </citation>
    <scope>NUCLEOTIDE SEQUENCE [LARGE SCALE GENOMIC DNA]</scope>
    <source>
        <strain evidence="10">DSM 22951</strain>
    </source>
</reference>
<organism evidence="9 10">
    <name type="scientific">Branchiibius hedensis</name>
    <dbReference type="NCBI Taxonomy" id="672460"/>
    <lineage>
        <taxon>Bacteria</taxon>
        <taxon>Bacillati</taxon>
        <taxon>Actinomycetota</taxon>
        <taxon>Actinomycetes</taxon>
        <taxon>Micrococcales</taxon>
        <taxon>Dermacoccaceae</taxon>
        <taxon>Branchiibius</taxon>
    </lineage>
</organism>
<dbReference type="InterPro" id="IPR048328">
    <property type="entry name" value="Dyp_perox_C"/>
</dbReference>
<dbReference type="RefSeq" id="WP_109685625.1">
    <property type="nucleotide sequence ID" value="NZ_QGDN01000001.1"/>
</dbReference>
<name>A0A2Y8ZY22_9MICO</name>